<dbReference type="AlphaFoldDB" id="A0A1H7PXQ1"/>
<proteinExistence type="predicted"/>
<organism evidence="3 4">
    <name type="scientific">Jannaschia helgolandensis</name>
    <dbReference type="NCBI Taxonomy" id="188906"/>
    <lineage>
        <taxon>Bacteria</taxon>
        <taxon>Pseudomonadati</taxon>
        <taxon>Pseudomonadota</taxon>
        <taxon>Alphaproteobacteria</taxon>
        <taxon>Rhodobacterales</taxon>
        <taxon>Roseobacteraceae</taxon>
        <taxon>Jannaschia</taxon>
    </lineage>
</organism>
<reference evidence="3 4" key="1">
    <citation type="submission" date="2016-10" db="EMBL/GenBank/DDBJ databases">
        <authorList>
            <person name="de Groot N.N."/>
        </authorList>
    </citation>
    <scope>NUCLEOTIDE SEQUENCE [LARGE SCALE GENOMIC DNA]</scope>
    <source>
        <strain evidence="3 4">DSM 14858</strain>
    </source>
</reference>
<dbReference type="InterPro" id="IPR016187">
    <property type="entry name" value="CTDL_fold"/>
</dbReference>
<dbReference type="GO" id="GO:0120147">
    <property type="term" value="F:formylglycine-generating oxidase activity"/>
    <property type="evidence" value="ECO:0007669"/>
    <property type="project" value="TreeGrafter"/>
</dbReference>
<feature type="signal peptide" evidence="1">
    <location>
        <begin position="1"/>
        <end position="28"/>
    </location>
</feature>
<dbReference type="PANTHER" id="PTHR23150:SF35">
    <property type="entry name" value="BLL6746 PROTEIN"/>
    <property type="match status" value="1"/>
</dbReference>
<dbReference type="InterPro" id="IPR051043">
    <property type="entry name" value="Sulfatase_Mod_Factor_Kinase"/>
</dbReference>
<dbReference type="InterPro" id="IPR005532">
    <property type="entry name" value="SUMF_dom"/>
</dbReference>
<evidence type="ECO:0000313" key="4">
    <source>
        <dbReference type="Proteomes" id="UP000199283"/>
    </source>
</evidence>
<dbReference type="Gene3D" id="3.90.1580.10">
    <property type="entry name" value="paralog of FGE (formylglycine-generating enzyme)"/>
    <property type="match status" value="1"/>
</dbReference>
<gene>
    <name evidence="3" type="ORF">SAMN04488526_2570</name>
</gene>
<protein>
    <submittedName>
        <fullName evidence="3">Formylglycine-generating enzyme, required for sulfatase activity, contains SUMF1/FGE domain</fullName>
    </submittedName>
</protein>
<dbReference type="EMBL" id="FNZQ01000005">
    <property type="protein sequence ID" value="SEL40532.1"/>
    <property type="molecule type" value="Genomic_DNA"/>
</dbReference>
<dbReference type="PANTHER" id="PTHR23150">
    <property type="entry name" value="SULFATASE MODIFYING FACTOR 1, 2"/>
    <property type="match status" value="1"/>
</dbReference>
<feature type="domain" description="Sulfatase-modifying factor enzyme-like" evidence="2">
    <location>
        <begin position="46"/>
        <end position="302"/>
    </location>
</feature>
<dbReference type="Pfam" id="PF03781">
    <property type="entry name" value="FGE-sulfatase"/>
    <property type="match status" value="1"/>
</dbReference>
<accession>A0A1H7PXQ1</accession>
<dbReference type="Proteomes" id="UP000199283">
    <property type="component" value="Unassembled WGS sequence"/>
</dbReference>
<sequence length="309" mass="34155">MTSRPLSNAILEWAALILPALLAAAASADMPDDLAPLDMFQECPDCPEMIVLPLGEFVMGAPMEQSAEIDFNPRAEGEPRGRRTEQPIHTVTIDLPYALARYEVTTGEFMRCVEAGACSYTPTQLFDEEDYSDAEKLRLPVRDVNAYDIGEYLGWLNGLVGAEVYRLPTEAEWEYAARAGTTTRYATGENLPLDRFNALKPDADPLSLRPVPVDAMDASNAWGFQHIAGNVVEATMSCWTEFHLGLETSGEYLAAAQHEGKCERIVVKGGSYNSGQLYSRPATRGGPRVTARSYFLGFRIARDLEFERK</sequence>
<feature type="chain" id="PRO_5011565117" evidence="1">
    <location>
        <begin position="29"/>
        <end position="309"/>
    </location>
</feature>
<name>A0A1H7PXQ1_9RHOB</name>
<keyword evidence="1" id="KW-0732">Signal</keyword>
<dbReference type="InterPro" id="IPR042095">
    <property type="entry name" value="SUMF_sf"/>
</dbReference>
<dbReference type="SUPFAM" id="SSF56436">
    <property type="entry name" value="C-type lectin-like"/>
    <property type="match status" value="1"/>
</dbReference>
<dbReference type="STRING" id="188906.SAMN04488526_2570"/>
<evidence type="ECO:0000313" key="3">
    <source>
        <dbReference type="EMBL" id="SEL40532.1"/>
    </source>
</evidence>
<evidence type="ECO:0000259" key="2">
    <source>
        <dbReference type="Pfam" id="PF03781"/>
    </source>
</evidence>
<evidence type="ECO:0000256" key="1">
    <source>
        <dbReference type="SAM" id="SignalP"/>
    </source>
</evidence>
<keyword evidence="4" id="KW-1185">Reference proteome</keyword>